<evidence type="ECO:0000313" key="3">
    <source>
        <dbReference type="Proteomes" id="UP000470771"/>
    </source>
</evidence>
<reference evidence="2 3" key="1">
    <citation type="submission" date="2019-12" db="EMBL/GenBank/DDBJ databases">
        <authorList>
            <person name="Zhao J."/>
        </authorList>
    </citation>
    <scope>NUCLEOTIDE SEQUENCE [LARGE SCALE GENOMIC DNA]</scope>
    <source>
        <strain evidence="2 3">S-15</strain>
    </source>
</reference>
<keyword evidence="3" id="KW-1185">Reference proteome</keyword>
<dbReference type="Pfam" id="PF00581">
    <property type="entry name" value="Rhodanese"/>
    <property type="match status" value="1"/>
</dbReference>
<evidence type="ECO:0000259" key="1">
    <source>
        <dbReference type="PROSITE" id="PS50206"/>
    </source>
</evidence>
<dbReference type="Proteomes" id="UP000470771">
    <property type="component" value="Unassembled WGS sequence"/>
</dbReference>
<dbReference type="InterPro" id="IPR050229">
    <property type="entry name" value="GlpE_sulfurtransferase"/>
</dbReference>
<sequence>MEKKTIVDVRSIEEFKSGHVEGSINIPLQEVPEKVEEFKTMEKPIILCCKSGYRSEQAMLYLRQFGIDCENGGGWTDLI</sequence>
<dbReference type="SUPFAM" id="SSF52821">
    <property type="entry name" value="Rhodanese/Cell cycle control phosphatase"/>
    <property type="match status" value="1"/>
</dbReference>
<dbReference type="InterPro" id="IPR036873">
    <property type="entry name" value="Rhodanese-like_dom_sf"/>
</dbReference>
<dbReference type="PANTHER" id="PTHR43031:SF1">
    <property type="entry name" value="PYRIDINE NUCLEOTIDE-DISULPHIDE OXIDOREDUCTASE"/>
    <property type="match status" value="1"/>
</dbReference>
<name>A0A6N9NEE7_9FLAO</name>
<dbReference type="AlphaFoldDB" id="A0A6N9NEE7"/>
<proteinExistence type="predicted"/>
<feature type="domain" description="Rhodanese" evidence="1">
    <location>
        <begin position="2"/>
        <end position="70"/>
    </location>
</feature>
<dbReference type="CDD" id="cd00158">
    <property type="entry name" value="RHOD"/>
    <property type="match status" value="1"/>
</dbReference>
<comment type="caution">
    <text evidence="2">The sequence shown here is derived from an EMBL/GenBank/DDBJ whole genome shotgun (WGS) entry which is preliminary data.</text>
</comment>
<dbReference type="PANTHER" id="PTHR43031">
    <property type="entry name" value="FAD-DEPENDENT OXIDOREDUCTASE"/>
    <property type="match status" value="1"/>
</dbReference>
<dbReference type="PROSITE" id="PS50206">
    <property type="entry name" value="RHODANESE_3"/>
    <property type="match status" value="1"/>
</dbReference>
<gene>
    <name evidence="2" type="ORF">GQN54_02680</name>
</gene>
<dbReference type="InterPro" id="IPR001763">
    <property type="entry name" value="Rhodanese-like_dom"/>
</dbReference>
<dbReference type="EMBL" id="WWNE01000003">
    <property type="protein sequence ID" value="NBG65006.1"/>
    <property type="molecule type" value="Genomic_DNA"/>
</dbReference>
<accession>A0A6N9NEE7</accession>
<dbReference type="Gene3D" id="3.40.250.10">
    <property type="entry name" value="Rhodanese-like domain"/>
    <property type="match status" value="1"/>
</dbReference>
<protein>
    <submittedName>
        <fullName evidence="2">Rhodanese-like domain-containing protein</fullName>
    </submittedName>
</protein>
<dbReference type="SMART" id="SM00450">
    <property type="entry name" value="RHOD"/>
    <property type="match status" value="1"/>
</dbReference>
<evidence type="ECO:0000313" key="2">
    <source>
        <dbReference type="EMBL" id="NBG65006.1"/>
    </source>
</evidence>
<dbReference type="RefSeq" id="WP_160631692.1">
    <property type="nucleotide sequence ID" value="NZ_WWNE01000003.1"/>
</dbReference>
<organism evidence="2 3">
    <name type="scientific">Acidiluteibacter ferrifornacis</name>
    <dbReference type="NCBI Taxonomy" id="2692424"/>
    <lineage>
        <taxon>Bacteria</taxon>
        <taxon>Pseudomonadati</taxon>
        <taxon>Bacteroidota</taxon>
        <taxon>Flavobacteriia</taxon>
        <taxon>Flavobacteriales</taxon>
        <taxon>Cryomorphaceae</taxon>
        <taxon>Acidiluteibacter</taxon>
    </lineage>
</organism>